<evidence type="ECO:0000256" key="4">
    <source>
        <dbReference type="ARBA" id="ARBA00022500"/>
    </source>
</evidence>
<keyword evidence="5 12" id="KW-0812">Transmembrane</keyword>
<evidence type="ECO:0000259" key="14">
    <source>
        <dbReference type="PROSITE" id="PS50885"/>
    </source>
</evidence>
<evidence type="ECO:0000256" key="9">
    <source>
        <dbReference type="ARBA" id="ARBA00029447"/>
    </source>
</evidence>
<dbReference type="SMART" id="SM00304">
    <property type="entry name" value="HAMP"/>
    <property type="match status" value="1"/>
</dbReference>
<keyword evidence="6 12" id="KW-1133">Transmembrane helix</keyword>
<dbReference type="PROSITE" id="PS50885">
    <property type="entry name" value="HAMP"/>
    <property type="match status" value="1"/>
</dbReference>
<evidence type="ECO:0000313" key="15">
    <source>
        <dbReference type="EMBL" id="CAG9609733.1"/>
    </source>
</evidence>
<dbReference type="SUPFAM" id="SSF103190">
    <property type="entry name" value="Sensory domain-like"/>
    <property type="match status" value="1"/>
</dbReference>
<evidence type="ECO:0000256" key="10">
    <source>
        <dbReference type="PROSITE-ProRule" id="PRU00284"/>
    </source>
</evidence>
<dbReference type="PANTHER" id="PTHR32089">
    <property type="entry name" value="METHYL-ACCEPTING CHEMOTAXIS PROTEIN MCPB"/>
    <property type="match status" value="1"/>
</dbReference>
<dbReference type="CDD" id="cd11386">
    <property type="entry name" value="MCP_signal"/>
    <property type="match status" value="1"/>
</dbReference>
<dbReference type="Pfam" id="PF00672">
    <property type="entry name" value="HAMP"/>
    <property type="match status" value="1"/>
</dbReference>
<gene>
    <name evidence="15" type="primary">mcpC</name>
    <name evidence="15" type="ORF">NEOCIP111885_03476</name>
</gene>
<organism evidence="15 16">
    <name type="scientific">Pseudoneobacillus rhizosphaerae</name>
    <dbReference type="NCBI Taxonomy" id="2880968"/>
    <lineage>
        <taxon>Bacteria</taxon>
        <taxon>Bacillati</taxon>
        <taxon>Bacillota</taxon>
        <taxon>Bacilli</taxon>
        <taxon>Bacillales</taxon>
        <taxon>Bacillaceae</taxon>
        <taxon>Pseudoneobacillus</taxon>
    </lineage>
</organism>
<evidence type="ECO:0000256" key="7">
    <source>
        <dbReference type="ARBA" id="ARBA00023136"/>
    </source>
</evidence>
<dbReference type="Pfam" id="PF02743">
    <property type="entry name" value="dCache_1"/>
    <property type="match status" value="1"/>
</dbReference>
<keyword evidence="8 10" id="KW-0807">Transducer</keyword>
<comment type="subcellular location">
    <subcellularLocation>
        <location evidence="1">Cell membrane</location>
        <topology evidence="1">Multi-pass membrane protein</topology>
    </subcellularLocation>
</comment>
<evidence type="ECO:0000256" key="12">
    <source>
        <dbReference type="SAM" id="Phobius"/>
    </source>
</evidence>
<comment type="similarity">
    <text evidence="9">Belongs to the methyl-accepting chemotaxis (MCP) protein family.</text>
</comment>
<evidence type="ECO:0000313" key="16">
    <source>
        <dbReference type="Proteomes" id="UP000789845"/>
    </source>
</evidence>
<dbReference type="Gene3D" id="1.10.8.500">
    <property type="entry name" value="HAMP domain in histidine kinase"/>
    <property type="match status" value="1"/>
</dbReference>
<reference evidence="15" key="1">
    <citation type="submission" date="2021-10" db="EMBL/GenBank/DDBJ databases">
        <authorList>
            <person name="Criscuolo A."/>
        </authorList>
    </citation>
    <scope>NUCLEOTIDE SEQUENCE</scope>
    <source>
        <strain evidence="15">CIP111885</strain>
    </source>
</reference>
<dbReference type="Proteomes" id="UP000789845">
    <property type="component" value="Unassembled WGS sequence"/>
</dbReference>
<dbReference type="Gene3D" id="1.10.287.950">
    <property type="entry name" value="Methyl-accepting chemotaxis protein"/>
    <property type="match status" value="1"/>
</dbReference>
<dbReference type="InterPro" id="IPR029151">
    <property type="entry name" value="Sensor-like_sf"/>
</dbReference>
<evidence type="ECO:0000256" key="2">
    <source>
        <dbReference type="ARBA" id="ARBA00022475"/>
    </source>
</evidence>
<dbReference type="InterPro" id="IPR003660">
    <property type="entry name" value="HAMP_dom"/>
</dbReference>
<protein>
    <submittedName>
        <fullName evidence="15">Methyl-accepting chemotaxis protein McpC</fullName>
    </submittedName>
</protein>
<keyword evidence="4" id="KW-0145">Chemotaxis</keyword>
<keyword evidence="16" id="KW-1185">Reference proteome</keyword>
<dbReference type="GO" id="GO:0006935">
    <property type="term" value="P:chemotaxis"/>
    <property type="evidence" value="ECO:0007669"/>
    <property type="project" value="UniProtKB-KW"/>
</dbReference>
<keyword evidence="7 12" id="KW-0472">Membrane</keyword>
<dbReference type="SUPFAM" id="SSF58104">
    <property type="entry name" value="Methyl-accepting chemotaxis protein (MCP) signaling domain"/>
    <property type="match status" value="1"/>
</dbReference>
<keyword evidence="2" id="KW-1003">Cell membrane</keyword>
<feature type="transmembrane region" description="Helical" evidence="12">
    <location>
        <begin position="20"/>
        <end position="38"/>
    </location>
</feature>
<feature type="transmembrane region" description="Helical" evidence="12">
    <location>
        <begin position="294"/>
        <end position="313"/>
    </location>
</feature>
<dbReference type="PANTHER" id="PTHR32089:SF114">
    <property type="entry name" value="METHYL-ACCEPTING CHEMOTAXIS PROTEIN MCPB"/>
    <property type="match status" value="1"/>
</dbReference>
<dbReference type="GO" id="GO:0005886">
    <property type="term" value="C:plasma membrane"/>
    <property type="evidence" value="ECO:0007669"/>
    <property type="project" value="UniProtKB-SubCell"/>
</dbReference>
<dbReference type="CDD" id="cd06225">
    <property type="entry name" value="HAMP"/>
    <property type="match status" value="1"/>
</dbReference>
<dbReference type="PROSITE" id="PS50111">
    <property type="entry name" value="CHEMOTAXIS_TRANSDUC_2"/>
    <property type="match status" value="1"/>
</dbReference>
<feature type="domain" description="Methyl-accepting transducer" evidence="13">
    <location>
        <begin position="386"/>
        <end position="643"/>
    </location>
</feature>
<dbReference type="Gene3D" id="3.30.450.20">
    <property type="entry name" value="PAS domain"/>
    <property type="match status" value="2"/>
</dbReference>
<dbReference type="CDD" id="cd12912">
    <property type="entry name" value="PDC2_MCP_like"/>
    <property type="match status" value="1"/>
</dbReference>
<feature type="region of interest" description="Disordered" evidence="11">
    <location>
        <begin position="634"/>
        <end position="653"/>
    </location>
</feature>
<feature type="domain" description="HAMP" evidence="14">
    <location>
        <begin position="315"/>
        <end position="367"/>
    </location>
</feature>
<dbReference type="EMBL" id="CAKJTG010000023">
    <property type="protein sequence ID" value="CAG9609733.1"/>
    <property type="molecule type" value="Genomic_DNA"/>
</dbReference>
<dbReference type="SMART" id="SM00283">
    <property type="entry name" value="MA"/>
    <property type="match status" value="1"/>
</dbReference>
<sequence>MEVKKKKLFLFKWNSVRTKLIAGMTAVALIPTLSIAIISNTITQNIIEEELSKSTFEVTKQASKSLDYRLEGVSNQIKLLAHNELFTKFYQIPGSAKNALTLMQGTQNTSADYSSVYFGTPKKEMLIAPKQELSADYDPTERPWYKGALEKKGETFYSDPYQDDGTGDMVLTISKAVVDLEGNVTGVVGIDLSILKFSESLKEIKIGKKGYMTIIGRDDNYIAHPNVGKIGSDLATKLSIWDDISKNKEGYGDFTVGGKEKFSAYLTNERTGWRFVTEEDKSEITNSSNKIEKIGWLLTLVFGLLSAIAAFVIGQRISRNVLAVKTALETAAKGDFTARVFVKTNDEFNELSHSFNQTMEQLSTSLQKVEETSKEVLETSAHLSMMTVETNASLSEVASAIEEISQGAGLQSRNIHVSFEQMRDLSTQLDDISHITQDINQVSNRSMELSNKGLEQVNLLSDKANETKSSTNEVASIVKEVETRMEEINAIIEAITKITEQTNLLSLNASIESARAGEHGRGFAVVANEVRKLSEQSKASAVEIKQIVDSIQEVVQKAVEAMDRTNHAVTEQDVAVTETKTIFNDTLAIVNELARKVEEVQVSVKESQTNKETVTMEMDSITAVSEQTAAATEEVSASTEEISATMSSFTRRASSLKELSEQLESEIKRFKLK</sequence>
<dbReference type="CDD" id="cd12913">
    <property type="entry name" value="PDC1_MCP_like"/>
    <property type="match status" value="1"/>
</dbReference>
<evidence type="ECO:0000256" key="3">
    <source>
        <dbReference type="ARBA" id="ARBA00022481"/>
    </source>
</evidence>
<evidence type="ECO:0000256" key="8">
    <source>
        <dbReference type="ARBA" id="ARBA00023224"/>
    </source>
</evidence>
<comment type="caution">
    <text evidence="15">The sequence shown here is derived from an EMBL/GenBank/DDBJ whole genome shotgun (WGS) entry which is preliminary data.</text>
</comment>
<dbReference type="InterPro" id="IPR004089">
    <property type="entry name" value="MCPsignal_dom"/>
</dbReference>
<evidence type="ECO:0000256" key="6">
    <source>
        <dbReference type="ARBA" id="ARBA00022989"/>
    </source>
</evidence>
<proteinExistence type="inferred from homology"/>
<evidence type="ECO:0000256" key="1">
    <source>
        <dbReference type="ARBA" id="ARBA00004651"/>
    </source>
</evidence>
<feature type="compositionally biased region" description="Low complexity" evidence="11">
    <location>
        <begin position="634"/>
        <end position="645"/>
    </location>
</feature>
<dbReference type="Pfam" id="PF00015">
    <property type="entry name" value="MCPsignal"/>
    <property type="match status" value="1"/>
</dbReference>
<dbReference type="RefSeq" id="WP_230497970.1">
    <property type="nucleotide sequence ID" value="NZ_CAKJTG010000023.1"/>
</dbReference>
<dbReference type="InterPro" id="IPR033479">
    <property type="entry name" value="dCache_1"/>
</dbReference>
<keyword evidence="3" id="KW-0488">Methylation</keyword>
<evidence type="ECO:0000259" key="13">
    <source>
        <dbReference type="PROSITE" id="PS50111"/>
    </source>
</evidence>
<evidence type="ECO:0000256" key="11">
    <source>
        <dbReference type="SAM" id="MobiDB-lite"/>
    </source>
</evidence>
<dbReference type="GO" id="GO:0007165">
    <property type="term" value="P:signal transduction"/>
    <property type="evidence" value="ECO:0007669"/>
    <property type="project" value="UniProtKB-KW"/>
</dbReference>
<dbReference type="AlphaFoldDB" id="A0A9C7GCE8"/>
<accession>A0A9C7GCE8</accession>
<evidence type="ECO:0000256" key="5">
    <source>
        <dbReference type="ARBA" id="ARBA00022692"/>
    </source>
</evidence>
<name>A0A9C7GCE8_9BACI</name>